<sequence length="778" mass="83581">MTMTPEASTGIWQPYTCEPLLTPAMAHGYDAVPAAELGRLCDYLEELVKVRRAPVHVSVAFNAVYFGYDLGGEGYGASPLDPDDFPVIHLRERIEALPVGAMVHIATTSQPLYAEIVYKEGQHPEIGPLGEVPGWVSGAPAGAEGPGRPSIHRAPVRRELLVPDLRAFGEALSLRPAQLNRLRDHARWIDEHGHVLVDAVHPSREAAEQDEVSFYAAYLLTTARARLLSPFVPVSLAELACGQDEELLRGTLMRLLDVIARVLASSDALRMWGSYAMTCDDLAACWRDSGPLGGHDMSALAASLQYAAKPAAKRRYAIAATTTAYTAVGSRLRDFPGAAPLLSGLGYPTAVCRANLAIADLIRGESENGLFESGTRVSLDDAFEGGGVWRSHHPGTYEEDSDPLAAAGLGWRATTEPPLSCASPSGPSSDPGTESVAEPVVEPPTEPVDMPLDDATALGAGQLLRIGDSEVAWRMPLRLAHLMDGYLPLRPIIADELRGLSRGQTTVRLELTHPGGDLEKSEEVQDTRPDLGDGGGRLLDIEWPLDFFPGLELHLQWPRGGRVIRATTTLLETPVTVGERAIEHRYDAAVLTREDAPGSTRTRDSATGLDAGRLVMRAVRRCGLLTPDGHALLDRSVLPTAVYGQAPAAAQAEALEAAVEELLAGGHLYPATGSRSPDGRPHHPARPDEQEIPLIGYQPNPVPVPRPPTGHGTFDRTWQSAPMALQYVPGHLRRLLPGNSPSDAQRAAFHAHCRRLGLANGGELPQGYTFVTPHTRGN</sequence>
<keyword evidence="2" id="KW-1185">Reference proteome</keyword>
<gene>
    <name evidence="1" type="ORF">WKI58_31605</name>
</gene>
<protein>
    <submittedName>
        <fullName evidence="1">Uncharacterized protein</fullName>
    </submittedName>
</protein>
<organism evidence="1 2">
    <name type="scientific">Streptomyces pratisoli</name>
    <dbReference type="NCBI Taxonomy" id="3139917"/>
    <lineage>
        <taxon>Bacteria</taxon>
        <taxon>Bacillati</taxon>
        <taxon>Actinomycetota</taxon>
        <taxon>Actinomycetes</taxon>
        <taxon>Kitasatosporales</taxon>
        <taxon>Streptomycetaceae</taxon>
        <taxon>Streptomyces</taxon>
    </lineage>
</organism>
<proteinExistence type="predicted"/>
<accession>A0ACC6QS18</accession>
<name>A0ACC6QS18_9ACTN</name>
<reference evidence="1" key="1">
    <citation type="submission" date="2024-03" db="EMBL/GenBank/DDBJ databases">
        <title>Novel Streptomyces species of biotechnological and ecological value are a feature of Machair soil.</title>
        <authorList>
            <person name="Prole J.R."/>
            <person name="Goodfellow M."/>
            <person name="Allenby N."/>
            <person name="Ward A.C."/>
        </authorList>
    </citation>
    <scope>NUCLEOTIDE SEQUENCE</scope>
    <source>
        <strain evidence="1">MS1.AVA.4</strain>
    </source>
</reference>
<dbReference type="EMBL" id="JBBKAI010000002">
    <property type="protein sequence ID" value="MEJ8661008.1"/>
    <property type="molecule type" value="Genomic_DNA"/>
</dbReference>
<evidence type="ECO:0000313" key="2">
    <source>
        <dbReference type="Proteomes" id="UP001375539"/>
    </source>
</evidence>
<evidence type="ECO:0000313" key="1">
    <source>
        <dbReference type="EMBL" id="MEJ8661008.1"/>
    </source>
</evidence>
<dbReference type="Proteomes" id="UP001375539">
    <property type="component" value="Unassembled WGS sequence"/>
</dbReference>
<comment type="caution">
    <text evidence="1">The sequence shown here is derived from an EMBL/GenBank/DDBJ whole genome shotgun (WGS) entry which is preliminary data.</text>
</comment>